<keyword evidence="5 6" id="KW-0663">Pyridoxal phosphate</keyword>
<reference evidence="10" key="1">
    <citation type="journal article" date="2019" name="Int. J. Syst. Evol. Microbiol.">
        <title>The Global Catalogue of Microorganisms (GCM) 10K type strain sequencing project: providing services to taxonomists for standard genome sequencing and annotation.</title>
        <authorList>
            <consortium name="The Broad Institute Genomics Platform"/>
            <consortium name="The Broad Institute Genome Sequencing Center for Infectious Disease"/>
            <person name="Wu L."/>
            <person name="Ma J."/>
        </authorList>
    </citation>
    <scope>NUCLEOTIDE SEQUENCE [LARGE SCALE GENOMIC DNA]</scope>
    <source>
        <strain evidence="10">CCM 7403</strain>
    </source>
</reference>
<name>A0ABQ1Q181_9ACTN</name>
<dbReference type="PROSITE" id="PS00599">
    <property type="entry name" value="AA_TRANSFER_CLASS_2"/>
    <property type="match status" value="1"/>
</dbReference>
<dbReference type="InterPro" id="IPR005861">
    <property type="entry name" value="HisP_aminotrans"/>
</dbReference>
<accession>A0ABQ1Q181</accession>
<sequence length="357" mass="38147">MDTHPTPRPDVAAIPRYVPGRRPTPRPGLTTYKLSSNENPYPPLPGVVEAVAEVAPRSTTYPDPTCPDLYAALERRHPGRALLAGTGSVALIFHTLQAYCRPGDEVVFAWRSFEAYPIATAAAGATAVEVPLTVDGRHDLDAMLAAVTDRTRVVMVCTPNNPTGATVTQGELVAFLRALRDDVLVLLDEAYVEFVRDDDPVDAAAILDEFEQVVVLRTFSKAYGLAGFRVGYAVGAAEVVDPVRAIVLPFGVTDAAQAAARAALATEDVAQERIAALVAERERVLAGIHAAGWNVPAAQGNFIWFPGDATIEPLMKAAEELGIVVRPYPPDGVRVSLGVPEANDRIIELARAVRPSC</sequence>
<dbReference type="NCBIfam" id="NF002878">
    <property type="entry name" value="PRK03321.1"/>
    <property type="match status" value="1"/>
</dbReference>
<dbReference type="Gene3D" id="3.90.1150.10">
    <property type="entry name" value="Aspartate Aminotransferase, domain 1"/>
    <property type="match status" value="1"/>
</dbReference>
<evidence type="ECO:0000259" key="8">
    <source>
        <dbReference type="Pfam" id="PF00155"/>
    </source>
</evidence>
<keyword evidence="10" id="KW-1185">Reference proteome</keyword>
<protein>
    <recommendedName>
        <fullName evidence="6">Histidinol-phosphate aminotransferase</fullName>
        <ecNumber evidence="6">2.6.1.9</ecNumber>
    </recommendedName>
    <alternativeName>
        <fullName evidence="6">Imidazole acetol-phosphate transaminase</fullName>
    </alternativeName>
</protein>
<evidence type="ECO:0000256" key="5">
    <source>
        <dbReference type="ARBA" id="ARBA00022898"/>
    </source>
</evidence>
<evidence type="ECO:0000256" key="4">
    <source>
        <dbReference type="ARBA" id="ARBA00022679"/>
    </source>
</evidence>
<gene>
    <name evidence="9" type="primary">pat</name>
    <name evidence="6" type="synonym">hisC</name>
    <name evidence="9" type="ORF">GCM10007231_04690</name>
</gene>
<keyword evidence="4 6" id="KW-0808">Transferase</keyword>
<feature type="region of interest" description="Disordered" evidence="7">
    <location>
        <begin position="1"/>
        <end position="38"/>
    </location>
</feature>
<evidence type="ECO:0000256" key="1">
    <source>
        <dbReference type="ARBA" id="ARBA00001933"/>
    </source>
</evidence>
<dbReference type="PANTHER" id="PTHR43643:SF3">
    <property type="entry name" value="HISTIDINOL-PHOSPHATE AMINOTRANSFERASE"/>
    <property type="match status" value="1"/>
</dbReference>
<dbReference type="SUPFAM" id="SSF53383">
    <property type="entry name" value="PLP-dependent transferases"/>
    <property type="match status" value="1"/>
</dbReference>
<dbReference type="RefSeq" id="WP_188420795.1">
    <property type="nucleotide sequence ID" value="NZ_BMCK01000001.1"/>
</dbReference>
<evidence type="ECO:0000256" key="2">
    <source>
        <dbReference type="ARBA" id="ARBA00011738"/>
    </source>
</evidence>
<keyword evidence="6" id="KW-0368">Histidine biosynthesis</keyword>
<evidence type="ECO:0000256" key="3">
    <source>
        <dbReference type="ARBA" id="ARBA00022576"/>
    </source>
</evidence>
<comment type="caution">
    <text evidence="9">The sequence shown here is derived from an EMBL/GenBank/DDBJ whole genome shotgun (WGS) entry which is preliminary data.</text>
</comment>
<keyword evidence="3 6" id="KW-0032">Aminotransferase</keyword>
<feature type="modified residue" description="N6-(pyridoxal phosphate)lysine" evidence="6">
    <location>
        <position position="221"/>
    </location>
</feature>
<dbReference type="InterPro" id="IPR015422">
    <property type="entry name" value="PyrdxlP-dep_Trfase_small"/>
</dbReference>
<dbReference type="InterPro" id="IPR015424">
    <property type="entry name" value="PyrdxlP-dep_Trfase"/>
</dbReference>
<dbReference type="Pfam" id="PF00155">
    <property type="entry name" value="Aminotran_1_2"/>
    <property type="match status" value="1"/>
</dbReference>
<organism evidence="9 10">
    <name type="scientific">Nocardioides daphniae</name>
    <dbReference type="NCBI Taxonomy" id="402297"/>
    <lineage>
        <taxon>Bacteria</taxon>
        <taxon>Bacillati</taxon>
        <taxon>Actinomycetota</taxon>
        <taxon>Actinomycetes</taxon>
        <taxon>Propionibacteriales</taxon>
        <taxon>Nocardioidaceae</taxon>
        <taxon>Nocardioides</taxon>
    </lineage>
</organism>
<dbReference type="InterPro" id="IPR024892">
    <property type="entry name" value="ArAT"/>
</dbReference>
<dbReference type="EMBL" id="BMCK01000001">
    <property type="protein sequence ID" value="GGD08874.1"/>
    <property type="molecule type" value="Genomic_DNA"/>
</dbReference>
<feature type="domain" description="Aminotransferase class I/classII large" evidence="8">
    <location>
        <begin position="33"/>
        <end position="343"/>
    </location>
</feature>
<evidence type="ECO:0000313" key="9">
    <source>
        <dbReference type="EMBL" id="GGD08874.1"/>
    </source>
</evidence>
<comment type="pathway">
    <text evidence="6">Amino-acid biosynthesis; L-histidine biosynthesis; L-histidine from 5-phospho-alpha-D-ribose 1-diphosphate: step 7/9.</text>
</comment>
<dbReference type="GO" id="GO:0008483">
    <property type="term" value="F:transaminase activity"/>
    <property type="evidence" value="ECO:0007669"/>
    <property type="project" value="UniProtKB-KW"/>
</dbReference>
<evidence type="ECO:0000256" key="6">
    <source>
        <dbReference type="HAMAP-Rule" id="MF_01023"/>
    </source>
</evidence>
<comment type="catalytic activity">
    <reaction evidence="6">
        <text>L-histidinol phosphate + 2-oxoglutarate = 3-(imidazol-4-yl)-2-oxopropyl phosphate + L-glutamate</text>
        <dbReference type="Rhea" id="RHEA:23744"/>
        <dbReference type="ChEBI" id="CHEBI:16810"/>
        <dbReference type="ChEBI" id="CHEBI:29985"/>
        <dbReference type="ChEBI" id="CHEBI:57766"/>
        <dbReference type="ChEBI" id="CHEBI:57980"/>
        <dbReference type="EC" id="2.6.1.9"/>
    </reaction>
</comment>
<dbReference type="CDD" id="cd00609">
    <property type="entry name" value="AAT_like"/>
    <property type="match status" value="1"/>
</dbReference>
<dbReference type="Gene3D" id="3.40.640.10">
    <property type="entry name" value="Type I PLP-dependent aspartate aminotransferase-like (Major domain)"/>
    <property type="match status" value="1"/>
</dbReference>
<dbReference type="HAMAP" id="MF_01023">
    <property type="entry name" value="HisC_aminotrans_2"/>
    <property type="match status" value="1"/>
</dbReference>
<comment type="similarity">
    <text evidence="6">Belongs to the class-II pyridoxal-phosphate-dependent aminotransferase family. Histidinol-phosphate aminotransferase subfamily.</text>
</comment>
<dbReference type="InterPro" id="IPR001917">
    <property type="entry name" value="Aminotrans_II_pyridoxalP_BS"/>
</dbReference>
<proteinExistence type="inferred from homology"/>
<dbReference type="Proteomes" id="UP000630594">
    <property type="component" value="Unassembled WGS sequence"/>
</dbReference>
<evidence type="ECO:0000313" key="10">
    <source>
        <dbReference type="Proteomes" id="UP000630594"/>
    </source>
</evidence>
<dbReference type="InterPro" id="IPR004839">
    <property type="entry name" value="Aminotransferase_I/II_large"/>
</dbReference>
<evidence type="ECO:0000256" key="7">
    <source>
        <dbReference type="SAM" id="MobiDB-lite"/>
    </source>
</evidence>
<dbReference type="InterPro" id="IPR050106">
    <property type="entry name" value="HistidinolP_aminotransfase"/>
</dbReference>
<dbReference type="PANTHER" id="PTHR43643">
    <property type="entry name" value="HISTIDINOL-PHOSPHATE AMINOTRANSFERASE 2"/>
    <property type="match status" value="1"/>
</dbReference>
<dbReference type="InterPro" id="IPR015421">
    <property type="entry name" value="PyrdxlP-dep_Trfase_major"/>
</dbReference>
<keyword evidence="6" id="KW-0028">Amino-acid biosynthesis</keyword>
<comment type="cofactor">
    <cofactor evidence="1 6">
        <name>pyridoxal 5'-phosphate</name>
        <dbReference type="ChEBI" id="CHEBI:597326"/>
    </cofactor>
</comment>
<comment type="subunit">
    <text evidence="2 6">Homodimer.</text>
</comment>
<dbReference type="EC" id="2.6.1.9" evidence="6"/>